<evidence type="ECO:0000313" key="2">
    <source>
        <dbReference type="Proteomes" id="UP000624709"/>
    </source>
</evidence>
<organism evidence="1 2">
    <name type="scientific">Actinoplanes palleronii</name>
    <dbReference type="NCBI Taxonomy" id="113570"/>
    <lineage>
        <taxon>Bacteria</taxon>
        <taxon>Bacillati</taxon>
        <taxon>Actinomycetota</taxon>
        <taxon>Actinomycetes</taxon>
        <taxon>Micromonosporales</taxon>
        <taxon>Micromonosporaceae</taxon>
        <taxon>Actinoplanes</taxon>
    </lineage>
</organism>
<evidence type="ECO:0000313" key="1">
    <source>
        <dbReference type="EMBL" id="GIE64813.1"/>
    </source>
</evidence>
<name>A0ABQ4B2B1_9ACTN</name>
<proteinExistence type="predicted"/>
<gene>
    <name evidence="1" type="ORF">Apa02nite_009210</name>
</gene>
<reference evidence="1 2" key="1">
    <citation type="submission" date="2021-01" db="EMBL/GenBank/DDBJ databases">
        <title>Whole genome shotgun sequence of Actinoplanes palleronii NBRC 14916.</title>
        <authorList>
            <person name="Komaki H."/>
            <person name="Tamura T."/>
        </authorList>
    </citation>
    <scope>NUCLEOTIDE SEQUENCE [LARGE SCALE GENOMIC DNA]</scope>
    <source>
        <strain evidence="1 2">NBRC 14916</strain>
    </source>
</reference>
<dbReference type="EMBL" id="BOMS01000014">
    <property type="protein sequence ID" value="GIE64813.1"/>
    <property type="molecule type" value="Genomic_DNA"/>
</dbReference>
<accession>A0ABQ4B2B1</accession>
<sequence>MYKPLAYKLSGESVVANFQDRFARWFHETFDDMWFRSVIGPAQVKGAVQGCDEGAREQWKRDLENRKRITREQRELKRAAREASRS</sequence>
<dbReference type="Proteomes" id="UP000624709">
    <property type="component" value="Unassembled WGS sequence"/>
</dbReference>
<comment type="caution">
    <text evidence="1">The sequence shown here is derived from an EMBL/GenBank/DDBJ whole genome shotgun (WGS) entry which is preliminary data.</text>
</comment>
<protein>
    <submittedName>
        <fullName evidence="1">Uncharacterized protein</fullName>
    </submittedName>
</protein>
<keyword evidence="2" id="KW-1185">Reference proteome</keyword>